<evidence type="ECO:0000256" key="2">
    <source>
        <dbReference type="ARBA" id="ARBA00023186"/>
    </source>
</evidence>
<dbReference type="Proteomes" id="UP000005222">
    <property type="component" value="Chromosome G"/>
</dbReference>
<reference evidence="5" key="1">
    <citation type="submission" date="2011-10" db="EMBL/GenBank/DDBJ databases">
        <authorList>
            <person name="Genoscope - CEA"/>
        </authorList>
    </citation>
    <scope>NUCLEOTIDE SEQUENCE</scope>
</reference>
<evidence type="ECO:0000313" key="7">
    <source>
        <dbReference type="Proteomes" id="UP000005222"/>
    </source>
</evidence>
<dbReference type="STRING" id="559304.G8YJH8"/>
<dbReference type="AlphaFoldDB" id="G8YJH8"/>
<name>G8YJH8_PICSO</name>
<dbReference type="InterPro" id="IPR038389">
    <property type="entry name" value="PSMG2_sf"/>
</dbReference>
<dbReference type="GO" id="GO:0005829">
    <property type="term" value="C:cytosol"/>
    <property type="evidence" value="ECO:0007669"/>
    <property type="project" value="TreeGrafter"/>
</dbReference>
<evidence type="ECO:0000313" key="5">
    <source>
        <dbReference type="EMBL" id="CCE80473.1"/>
    </source>
</evidence>
<keyword evidence="7" id="KW-1185">Reference proteome</keyword>
<dbReference type="InterPro" id="IPR019151">
    <property type="entry name" value="Proteasome_assmbl_chaperone_2"/>
</dbReference>
<evidence type="ECO:0000256" key="3">
    <source>
        <dbReference type="ARBA" id="ARBA00025745"/>
    </source>
</evidence>
<keyword evidence="2 4" id="KW-0143">Chaperone</keyword>
<dbReference type="EMBL" id="FO082053">
    <property type="protein sequence ID" value="CCE80473.1"/>
    <property type="molecule type" value="Genomic_DNA"/>
</dbReference>
<gene>
    <name evidence="5" type="primary">Piso0_003590</name>
    <name evidence="5" type="ORF">GNLVRS01_PISO0G15670g</name>
    <name evidence="6" type="ORF">GNLVRS01_PISO0H15671g</name>
</gene>
<dbReference type="HOGENOM" id="CLU_062640_2_1_1"/>
<protein>
    <recommendedName>
        <fullName evidence="1 4">Proteasome assembly chaperone 2</fullName>
    </recommendedName>
</protein>
<dbReference type="Gene3D" id="3.40.50.10900">
    <property type="entry name" value="PAC-like subunit"/>
    <property type="match status" value="1"/>
</dbReference>
<dbReference type="OrthoDB" id="10260712at2759"/>
<dbReference type="GO" id="GO:0043248">
    <property type="term" value="P:proteasome assembly"/>
    <property type="evidence" value="ECO:0007669"/>
    <property type="project" value="TreeGrafter"/>
</dbReference>
<dbReference type="eggNOG" id="KOG3112">
    <property type="taxonomic scope" value="Eukaryota"/>
</dbReference>
<dbReference type="GO" id="GO:0005634">
    <property type="term" value="C:nucleus"/>
    <property type="evidence" value="ECO:0007669"/>
    <property type="project" value="TreeGrafter"/>
</dbReference>
<dbReference type="InterPro" id="IPR016562">
    <property type="entry name" value="Proteasome_assmbl_chp_2_euk"/>
</dbReference>
<comment type="similarity">
    <text evidence="3 4">Belongs to the PSMG2 family.</text>
</comment>
<dbReference type="PANTHER" id="PTHR12970">
    <property type="entry name" value="PROTEASOME ASSEMBLY CHAPERONE 2"/>
    <property type="match status" value="1"/>
</dbReference>
<dbReference type="FunCoup" id="G8YJH8">
    <property type="interactions" value="196"/>
</dbReference>
<dbReference type="PIRSF" id="PIRSF010044">
    <property type="entry name" value="UCP010044"/>
    <property type="match status" value="1"/>
</dbReference>
<dbReference type="Proteomes" id="UP000005222">
    <property type="component" value="Chromosome H"/>
</dbReference>
<comment type="function">
    <text evidence="4">Involved in 20S proteasome assembly.</text>
</comment>
<accession>G8YJH8</accession>
<organism evidence="5 7">
    <name type="scientific">Pichia sorbitophila (strain ATCC MYA-4447 / BCRC 22081 / CBS 7064 / NBRC 10061 / NRRL Y-12695)</name>
    <name type="common">Hybrid yeast</name>
    <dbReference type="NCBI Taxonomy" id="559304"/>
    <lineage>
        <taxon>Eukaryota</taxon>
        <taxon>Fungi</taxon>
        <taxon>Dikarya</taxon>
        <taxon>Ascomycota</taxon>
        <taxon>Saccharomycotina</taxon>
        <taxon>Pichiomycetes</taxon>
        <taxon>Debaryomycetaceae</taxon>
        <taxon>Millerozyma</taxon>
    </lineage>
</organism>
<dbReference type="PANTHER" id="PTHR12970:SF1">
    <property type="entry name" value="PROTEASOME ASSEMBLY CHAPERONE 2"/>
    <property type="match status" value="1"/>
</dbReference>
<dbReference type="Pfam" id="PF09754">
    <property type="entry name" value="PAC2"/>
    <property type="match status" value="1"/>
</dbReference>
<evidence type="ECO:0000256" key="4">
    <source>
        <dbReference type="PIRNR" id="PIRNR010044"/>
    </source>
</evidence>
<evidence type="ECO:0000256" key="1">
    <source>
        <dbReference type="ARBA" id="ARBA00019186"/>
    </source>
</evidence>
<sequence>MTSHHSNKSESLLSGSTLIVPLVSIGNIPQLCVDLLIHSLKLENVETLDDLYLHPFASPVDCASQLEQPKGISTALEVYHSNKLQLCVIQQRSPVIPGFDKKFASDVILPFIRKHNFKKIVILDSNDAGMKEAVTGTIDVLSIDELLNRSFNTLKLSESKEPMNDAYQTPVLIDEITNLIKSQTSSTSSMAPEVVSLVSYVYEGDNTYDAENLARRTCEYLHTTCPEKLTMPLSWTGVYGDRPVPISMEEGIYG</sequence>
<evidence type="ECO:0000313" key="6">
    <source>
        <dbReference type="EMBL" id="CCE81238.1"/>
    </source>
</evidence>
<proteinExistence type="inferred from homology"/>
<dbReference type="EMBL" id="FO082052">
    <property type="protein sequence ID" value="CCE81238.1"/>
    <property type="molecule type" value="Genomic_DNA"/>
</dbReference>
<comment type="subunit">
    <text evidence="4">Component of the 20S proteasome chaperone.</text>
</comment>
<reference evidence="7" key="2">
    <citation type="journal article" date="2012" name="G3 (Bethesda)">
        <title>Pichia sorbitophila, an interspecies yeast hybrid reveals early steps of genome resolution following polyploidization.</title>
        <authorList>
            <person name="Leh Louis V."/>
            <person name="Despons L."/>
            <person name="Friedrich A."/>
            <person name="Martin T."/>
            <person name="Durrens P."/>
            <person name="Casaregola S."/>
            <person name="Neuveglise C."/>
            <person name="Fairhead C."/>
            <person name="Marck C."/>
            <person name="Cruz J.A."/>
            <person name="Straub M.L."/>
            <person name="Kugler V."/>
            <person name="Sacerdot C."/>
            <person name="Uzunov Z."/>
            <person name="Thierry A."/>
            <person name="Weiss S."/>
            <person name="Bleykasten C."/>
            <person name="De Montigny J."/>
            <person name="Jacques N."/>
            <person name="Jung P."/>
            <person name="Lemaire M."/>
            <person name="Mallet S."/>
            <person name="Morel G."/>
            <person name="Richard G.F."/>
            <person name="Sarkar A."/>
            <person name="Savel G."/>
            <person name="Schacherer J."/>
            <person name="Seret M.L."/>
            <person name="Talla E."/>
            <person name="Samson G."/>
            <person name="Jubin C."/>
            <person name="Poulain J."/>
            <person name="Vacherie B."/>
            <person name="Barbe V."/>
            <person name="Pelletier E."/>
            <person name="Sherman D.J."/>
            <person name="Westhof E."/>
            <person name="Weissenbach J."/>
            <person name="Baret P.V."/>
            <person name="Wincker P."/>
            <person name="Gaillardin C."/>
            <person name="Dujon B."/>
            <person name="Souciet J.L."/>
        </authorList>
    </citation>
    <scope>NUCLEOTIDE SEQUENCE [LARGE SCALE GENOMIC DNA]</scope>
    <source>
        <strain evidence="7">ATCC MYA-4447 / BCRC 22081 / CBS 7064 / NBRC 10061 / NRRL Y-12695</strain>
    </source>
</reference>
<dbReference type="InParanoid" id="G8YJH8"/>